<evidence type="ECO:0000313" key="2">
    <source>
        <dbReference type="EMBL" id="TNV84922.1"/>
    </source>
</evidence>
<comment type="caution">
    <text evidence="2">The sequence shown here is derived from an EMBL/GenBank/DDBJ whole genome shotgun (WGS) entry which is preliminary data.</text>
</comment>
<proteinExistence type="predicted"/>
<sequence>MPTENISFLLIKQLFPLFIASALLSVVCAQNATNSSYLMPSLRTYTLPVENSPVGDDRNCKQLAQPEYTGKNDNYYNFSFILRGKILHNAEGKPCRNHN</sequence>
<accession>A0A8J8NZ91</accession>
<keyword evidence="1" id="KW-0732">Signal</keyword>
<keyword evidence="3" id="KW-1185">Reference proteome</keyword>
<organism evidence="2 3">
    <name type="scientific">Halteria grandinella</name>
    <dbReference type="NCBI Taxonomy" id="5974"/>
    <lineage>
        <taxon>Eukaryota</taxon>
        <taxon>Sar</taxon>
        <taxon>Alveolata</taxon>
        <taxon>Ciliophora</taxon>
        <taxon>Intramacronucleata</taxon>
        <taxon>Spirotrichea</taxon>
        <taxon>Stichotrichia</taxon>
        <taxon>Sporadotrichida</taxon>
        <taxon>Halteriidae</taxon>
        <taxon>Halteria</taxon>
    </lineage>
</organism>
<protein>
    <submittedName>
        <fullName evidence="2">Uncharacterized protein</fullName>
    </submittedName>
</protein>
<evidence type="ECO:0000313" key="3">
    <source>
        <dbReference type="Proteomes" id="UP000785679"/>
    </source>
</evidence>
<dbReference type="AlphaFoldDB" id="A0A8J8NZ91"/>
<gene>
    <name evidence="2" type="ORF">FGO68_gene14988</name>
</gene>
<name>A0A8J8NZ91_HALGN</name>
<dbReference type="EMBL" id="RRYP01002306">
    <property type="protein sequence ID" value="TNV84922.1"/>
    <property type="molecule type" value="Genomic_DNA"/>
</dbReference>
<feature type="signal peptide" evidence="1">
    <location>
        <begin position="1"/>
        <end position="29"/>
    </location>
</feature>
<reference evidence="2" key="1">
    <citation type="submission" date="2019-06" db="EMBL/GenBank/DDBJ databases">
        <authorList>
            <person name="Zheng W."/>
        </authorList>
    </citation>
    <scope>NUCLEOTIDE SEQUENCE</scope>
    <source>
        <strain evidence="2">QDHG01</strain>
    </source>
</reference>
<feature type="chain" id="PRO_5035230057" evidence="1">
    <location>
        <begin position="30"/>
        <end position="99"/>
    </location>
</feature>
<dbReference type="Proteomes" id="UP000785679">
    <property type="component" value="Unassembled WGS sequence"/>
</dbReference>
<evidence type="ECO:0000256" key="1">
    <source>
        <dbReference type="SAM" id="SignalP"/>
    </source>
</evidence>